<organism evidence="8 9">
    <name type="scientific">Limosilactobacillus gastricus DSM 16045</name>
    <dbReference type="NCBI Taxonomy" id="1423749"/>
    <lineage>
        <taxon>Bacteria</taxon>
        <taxon>Bacillati</taxon>
        <taxon>Bacillota</taxon>
        <taxon>Bacilli</taxon>
        <taxon>Lactobacillales</taxon>
        <taxon>Lactobacillaceae</taxon>
        <taxon>Limosilactobacillus</taxon>
    </lineage>
</organism>
<feature type="transmembrane region" description="Helical" evidence="6">
    <location>
        <begin position="75"/>
        <end position="93"/>
    </location>
</feature>
<proteinExistence type="predicted"/>
<gene>
    <name evidence="8" type="ORF">FC60_GL001161</name>
</gene>
<keyword evidence="9" id="KW-1185">Reference proteome</keyword>
<dbReference type="InterPro" id="IPR052524">
    <property type="entry name" value="MFS_Cyanate_Porter"/>
</dbReference>
<feature type="transmembrane region" description="Helical" evidence="6">
    <location>
        <begin position="238"/>
        <end position="257"/>
    </location>
</feature>
<feature type="transmembrane region" description="Helical" evidence="6">
    <location>
        <begin position="294"/>
        <end position="319"/>
    </location>
</feature>
<dbReference type="AlphaFoldDB" id="A0A0R1VIJ0"/>
<accession>A0A0R1VIJ0</accession>
<feature type="transmembrane region" description="Helical" evidence="6">
    <location>
        <begin position="269"/>
        <end position="288"/>
    </location>
</feature>
<dbReference type="GO" id="GO:0022857">
    <property type="term" value="F:transmembrane transporter activity"/>
    <property type="evidence" value="ECO:0007669"/>
    <property type="project" value="InterPro"/>
</dbReference>
<keyword evidence="5 6" id="KW-0472">Membrane</keyword>
<evidence type="ECO:0000256" key="3">
    <source>
        <dbReference type="ARBA" id="ARBA00022692"/>
    </source>
</evidence>
<dbReference type="RefSeq" id="WP_056936767.1">
    <property type="nucleotide sequence ID" value="NZ_AZFN01000003.1"/>
</dbReference>
<sequence length="388" mass="42230">MKKRQYSRWLVLGIFLLAACMRSPFTSLPSVINQIAASFHQPATNLGILTTVPLICFGLCSTIVPTISRRWGNEVTLGVALLIMVIGSFLRIFNFVTLIFGTILVGIAITFLNVLLPAVITENIPQKIGLLTGMYNVSLAIFSAIGAYVITPVTQATNWQTAIIGFTLLIGVTFIVWLPNLRFNHRHSGPTPAATQTRIWTNPRAWLLLMYFGLQSFAFYIIVAWLPSIAMAAGLSNATASLVASAFQLLSLPAAFLIPTITPRFKNRVPLVIMAATLLLIGLILLLWPLKSLAYFIFISFLLGTGTSATFGIVITLFGLKSHSPEETSRLSGMVQSVGYILAALGPVIAGNIKATTGNWQASLWMTIIVVVIMIAFGALSERHQYIN</sequence>
<dbReference type="PANTHER" id="PTHR23523">
    <property type="match status" value="1"/>
</dbReference>
<evidence type="ECO:0000256" key="2">
    <source>
        <dbReference type="ARBA" id="ARBA00022448"/>
    </source>
</evidence>
<evidence type="ECO:0000313" key="9">
    <source>
        <dbReference type="Proteomes" id="UP000051739"/>
    </source>
</evidence>
<feature type="transmembrane region" description="Helical" evidence="6">
    <location>
        <begin position="362"/>
        <end position="380"/>
    </location>
</feature>
<dbReference type="Pfam" id="PF07690">
    <property type="entry name" value="MFS_1"/>
    <property type="match status" value="1"/>
</dbReference>
<keyword evidence="3 6" id="KW-0812">Transmembrane</keyword>
<evidence type="ECO:0000256" key="6">
    <source>
        <dbReference type="SAM" id="Phobius"/>
    </source>
</evidence>
<feature type="transmembrane region" description="Helical" evidence="6">
    <location>
        <begin position="99"/>
        <end position="121"/>
    </location>
</feature>
<name>A0A0R1VIJ0_9LACO</name>
<dbReference type="PANTHER" id="PTHR23523:SF2">
    <property type="entry name" value="2-NITROIMIDAZOLE TRANSPORTER"/>
    <property type="match status" value="1"/>
</dbReference>
<comment type="caution">
    <text evidence="8">The sequence shown here is derived from an EMBL/GenBank/DDBJ whole genome shotgun (WGS) entry which is preliminary data.</text>
</comment>
<dbReference type="PROSITE" id="PS50850">
    <property type="entry name" value="MFS"/>
    <property type="match status" value="1"/>
</dbReference>
<feature type="domain" description="Major facilitator superfamily (MFS) profile" evidence="7">
    <location>
        <begin position="204"/>
        <end position="388"/>
    </location>
</feature>
<feature type="transmembrane region" description="Helical" evidence="6">
    <location>
        <begin position="133"/>
        <end position="153"/>
    </location>
</feature>
<keyword evidence="2" id="KW-0813">Transport</keyword>
<dbReference type="InterPro" id="IPR036259">
    <property type="entry name" value="MFS_trans_sf"/>
</dbReference>
<dbReference type="Gene3D" id="1.20.1250.20">
    <property type="entry name" value="MFS general substrate transporter like domains"/>
    <property type="match status" value="2"/>
</dbReference>
<evidence type="ECO:0000256" key="4">
    <source>
        <dbReference type="ARBA" id="ARBA00022989"/>
    </source>
</evidence>
<dbReference type="EMBL" id="AZFN01000003">
    <property type="protein sequence ID" value="KRM03380.1"/>
    <property type="molecule type" value="Genomic_DNA"/>
</dbReference>
<keyword evidence="4 6" id="KW-1133">Transmembrane helix</keyword>
<evidence type="ECO:0000259" key="7">
    <source>
        <dbReference type="PROSITE" id="PS50850"/>
    </source>
</evidence>
<dbReference type="CDD" id="cd17339">
    <property type="entry name" value="MFS_NIMT_CynX_like"/>
    <property type="match status" value="1"/>
</dbReference>
<feature type="transmembrane region" description="Helical" evidence="6">
    <location>
        <begin position="205"/>
        <end position="226"/>
    </location>
</feature>
<comment type="subcellular location">
    <subcellularLocation>
        <location evidence="1">Cell membrane</location>
        <topology evidence="1">Multi-pass membrane protein</topology>
    </subcellularLocation>
</comment>
<dbReference type="Proteomes" id="UP000051739">
    <property type="component" value="Unassembled WGS sequence"/>
</dbReference>
<dbReference type="SUPFAM" id="SSF103473">
    <property type="entry name" value="MFS general substrate transporter"/>
    <property type="match status" value="1"/>
</dbReference>
<evidence type="ECO:0000256" key="5">
    <source>
        <dbReference type="ARBA" id="ARBA00023136"/>
    </source>
</evidence>
<dbReference type="GO" id="GO:0005886">
    <property type="term" value="C:plasma membrane"/>
    <property type="evidence" value="ECO:0007669"/>
    <property type="project" value="UniProtKB-SubCell"/>
</dbReference>
<dbReference type="InterPro" id="IPR011701">
    <property type="entry name" value="MFS"/>
</dbReference>
<dbReference type="PROSITE" id="PS51257">
    <property type="entry name" value="PROKAR_LIPOPROTEIN"/>
    <property type="match status" value="1"/>
</dbReference>
<reference evidence="8 9" key="1">
    <citation type="journal article" date="2015" name="Genome Announc.">
        <title>Expanding the biotechnology potential of lactobacilli through comparative genomics of 213 strains and associated genera.</title>
        <authorList>
            <person name="Sun Z."/>
            <person name="Harris H.M."/>
            <person name="McCann A."/>
            <person name="Guo C."/>
            <person name="Argimon S."/>
            <person name="Zhang W."/>
            <person name="Yang X."/>
            <person name="Jeffery I.B."/>
            <person name="Cooney J.C."/>
            <person name="Kagawa T.F."/>
            <person name="Liu W."/>
            <person name="Song Y."/>
            <person name="Salvetti E."/>
            <person name="Wrobel A."/>
            <person name="Rasinkangas P."/>
            <person name="Parkhill J."/>
            <person name="Rea M.C."/>
            <person name="O'Sullivan O."/>
            <person name="Ritari J."/>
            <person name="Douillard F.P."/>
            <person name="Paul Ross R."/>
            <person name="Yang R."/>
            <person name="Briner A.E."/>
            <person name="Felis G.E."/>
            <person name="de Vos W.M."/>
            <person name="Barrangou R."/>
            <person name="Klaenhammer T.R."/>
            <person name="Caufield P.W."/>
            <person name="Cui Y."/>
            <person name="Zhang H."/>
            <person name="O'Toole P.W."/>
        </authorList>
    </citation>
    <scope>NUCLEOTIDE SEQUENCE [LARGE SCALE GENOMIC DNA]</scope>
    <source>
        <strain evidence="8 9">DSM 16045</strain>
    </source>
</reference>
<evidence type="ECO:0000313" key="8">
    <source>
        <dbReference type="EMBL" id="KRM03380.1"/>
    </source>
</evidence>
<feature type="transmembrane region" description="Helical" evidence="6">
    <location>
        <begin position="48"/>
        <end position="68"/>
    </location>
</feature>
<evidence type="ECO:0000256" key="1">
    <source>
        <dbReference type="ARBA" id="ARBA00004651"/>
    </source>
</evidence>
<dbReference type="InterPro" id="IPR020846">
    <property type="entry name" value="MFS_dom"/>
</dbReference>
<feature type="transmembrane region" description="Helical" evidence="6">
    <location>
        <begin position="331"/>
        <end position="350"/>
    </location>
</feature>
<dbReference type="PATRIC" id="fig|1423749.3.peg.1184"/>
<feature type="transmembrane region" description="Helical" evidence="6">
    <location>
        <begin position="159"/>
        <end position="178"/>
    </location>
</feature>
<protein>
    <submittedName>
        <fullName evidence="8">Major facilitator transporter</fullName>
    </submittedName>
</protein>